<organism evidence="2 3">
    <name type="scientific">Tanacetum coccineum</name>
    <dbReference type="NCBI Taxonomy" id="301880"/>
    <lineage>
        <taxon>Eukaryota</taxon>
        <taxon>Viridiplantae</taxon>
        <taxon>Streptophyta</taxon>
        <taxon>Embryophyta</taxon>
        <taxon>Tracheophyta</taxon>
        <taxon>Spermatophyta</taxon>
        <taxon>Magnoliopsida</taxon>
        <taxon>eudicotyledons</taxon>
        <taxon>Gunneridae</taxon>
        <taxon>Pentapetalae</taxon>
        <taxon>asterids</taxon>
        <taxon>campanulids</taxon>
        <taxon>Asterales</taxon>
        <taxon>Asteraceae</taxon>
        <taxon>Asteroideae</taxon>
        <taxon>Anthemideae</taxon>
        <taxon>Anthemidinae</taxon>
        <taxon>Tanacetum</taxon>
    </lineage>
</organism>
<evidence type="ECO:0000256" key="1">
    <source>
        <dbReference type="SAM" id="MobiDB-lite"/>
    </source>
</evidence>
<keyword evidence="3" id="KW-1185">Reference proteome</keyword>
<accession>A0ABQ5GGS1</accession>
<evidence type="ECO:0000313" key="2">
    <source>
        <dbReference type="EMBL" id="GJT74077.1"/>
    </source>
</evidence>
<dbReference type="EMBL" id="BQNB010018410">
    <property type="protein sequence ID" value="GJT74077.1"/>
    <property type="molecule type" value="Genomic_DNA"/>
</dbReference>
<proteinExistence type="predicted"/>
<sequence length="83" mass="9703">MKTRRSAFKARNVEEIRRRKHPMGTHETWPYFGLTLEEASHAVGASERTLRRRIREDGYVAWPVPTQKAINQERPLPAIYATN</sequence>
<feature type="region of interest" description="Disordered" evidence="1">
    <location>
        <begin position="1"/>
        <end position="21"/>
    </location>
</feature>
<dbReference type="Proteomes" id="UP001151760">
    <property type="component" value="Unassembled WGS sequence"/>
</dbReference>
<evidence type="ECO:0000313" key="3">
    <source>
        <dbReference type="Proteomes" id="UP001151760"/>
    </source>
</evidence>
<protein>
    <recommendedName>
        <fullName evidence="4">RWP-RK domain-containing protein</fullName>
    </recommendedName>
</protein>
<name>A0ABQ5GGS1_9ASTR</name>
<gene>
    <name evidence="2" type="ORF">Tco_1040802</name>
</gene>
<reference evidence="2" key="1">
    <citation type="journal article" date="2022" name="Int. J. Mol. Sci.">
        <title>Draft Genome of Tanacetum Coccineum: Genomic Comparison of Closely Related Tanacetum-Family Plants.</title>
        <authorList>
            <person name="Yamashiro T."/>
            <person name="Shiraishi A."/>
            <person name="Nakayama K."/>
            <person name="Satake H."/>
        </authorList>
    </citation>
    <scope>NUCLEOTIDE SEQUENCE</scope>
</reference>
<comment type="caution">
    <text evidence="2">The sequence shown here is derived from an EMBL/GenBank/DDBJ whole genome shotgun (WGS) entry which is preliminary data.</text>
</comment>
<evidence type="ECO:0008006" key="4">
    <source>
        <dbReference type="Google" id="ProtNLM"/>
    </source>
</evidence>
<reference evidence="2" key="2">
    <citation type="submission" date="2022-01" db="EMBL/GenBank/DDBJ databases">
        <authorList>
            <person name="Yamashiro T."/>
            <person name="Shiraishi A."/>
            <person name="Satake H."/>
            <person name="Nakayama K."/>
        </authorList>
    </citation>
    <scope>NUCLEOTIDE SEQUENCE</scope>
</reference>